<sequence>MDPNDLNSLSEVESLSDSDWLDISSRASENDSDASDREDLESDYRPPSRRSVASTGSSREGEVQGWEGIVEDSADEALPAPVAVPAGTLTDPNLAHLSLSFRAAALSESAVARHLALVDPEEEQRVKDALDQSMVSTLSSSRSNSLNGSAVHTSVVHSRDMRLSFPDPLTSPRAESLSPSYEDISVPTDTDLSPSDGDTQPPSQSQEAVAASATPPAADPGATPTPEVARAGGEHARARTNIHSSRIIDFYIVFYGASSENKHRVVHRLLEKLMTATGCGFSALPQIDVPRNIRTLVNGGRTTHYIISVIDRTDAVLHGKEEPASFASHAEKPSLAIVFLPSAVTVVPEHTLYLPVLAQDTTEDDDDLFESSDRLLDAEHDWQVLGMPKSRTVSAFITAGKSSVVEEDDLERASPARVARAFRPLLPWTQAWSSQNLTSRHALTIFAILSIVLGYLINGSLSSASVGRPAKPGVTILPMRAQSLPSAAVVNISAAVPGPTSTGMALVSSSLKDFALAVLSPFPVASTSSVAAKALPSPTAAAVPDSAPEAGAPSECECGCGLITWPAKNKPSTDIALRPTPPSPSLAGQAFTKGGLSLVTPGASVKGKGKARASEDDSLYALSTRIAGALTEYIDTCINFGGAARNDVQEVVDALEELSQAIGRQTEEALEQTQVMVEEVRQTIRNRHERARERAKEIRAAGERWFSSVSEVSARVRDRVSLAKENARGLREAVVTRHNRREEARWVRKERREGRQERRDARRASRWERRADRWGRSAQPVEGA</sequence>
<comment type="caution">
    <text evidence="3">The sequence shown here is derived from an EMBL/GenBank/DDBJ whole genome shotgun (WGS) entry which is preliminary data.</text>
</comment>
<dbReference type="AlphaFoldDB" id="A0A1M2VV20"/>
<proteinExistence type="predicted"/>
<name>A0A1M2VV20_TRAPU</name>
<dbReference type="OMA" id="CGLITWP"/>
<dbReference type="Proteomes" id="UP000184267">
    <property type="component" value="Unassembled WGS sequence"/>
</dbReference>
<evidence type="ECO:0000313" key="3">
    <source>
        <dbReference type="EMBL" id="OJT11447.1"/>
    </source>
</evidence>
<dbReference type="OrthoDB" id="3256495at2759"/>
<dbReference type="EMBL" id="MNAD01000635">
    <property type="protein sequence ID" value="OJT11447.1"/>
    <property type="molecule type" value="Genomic_DNA"/>
</dbReference>
<evidence type="ECO:0000256" key="1">
    <source>
        <dbReference type="SAM" id="Coils"/>
    </source>
</evidence>
<feature type="compositionally biased region" description="Basic and acidic residues" evidence="2">
    <location>
        <begin position="745"/>
        <end position="775"/>
    </location>
</feature>
<feature type="region of interest" description="Disordered" evidence="2">
    <location>
        <begin position="745"/>
        <end position="784"/>
    </location>
</feature>
<accession>A0A1M2VV20</accession>
<feature type="compositionally biased region" description="Low complexity" evidence="2">
    <location>
        <begin position="208"/>
        <end position="226"/>
    </location>
</feature>
<evidence type="ECO:0000313" key="4">
    <source>
        <dbReference type="Proteomes" id="UP000184267"/>
    </source>
</evidence>
<keyword evidence="1" id="KW-0175">Coiled coil</keyword>
<dbReference type="STRING" id="154538.A0A1M2VV20"/>
<feature type="region of interest" description="Disordered" evidence="2">
    <location>
        <begin position="162"/>
        <end position="237"/>
    </location>
</feature>
<reference evidence="3 4" key="1">
    <citation type="submission" date="2016-10" db="EMBL/GenBank/DDBJ databases">
        <title>Genome sequence of the basidiomycete white-rot fungus Trametes pubescens.</title>
        <authorList>
            <person name="Makela M.R."/>
            <person name="Granchi Z."/>
            <person name="Peng M."/>
            <person name="De Vries R.P."/>
            <person name="Grigoriev I."/>
            <person name="Riley R."/>
            <person name="Hilden K."/>
        </authorList>
    </citation>
    <scope>NUCLEOTIDE SEQUENCE [LARGE SCALE GENOMIC DNA]</scope>
    <source>
        <strain evidence="3 4">FBCC735</strain>
    </source>
</reference>
<feature type="region of interest" description="Disordered" evidence="2">
    <location>
        <begin position="1"/>
        <end position="74"/>
    </location>
</feature>
<protein>
    <submittedName>
        <fullName evidence="3">Uncharacterized protein</fullName>
    </submittedName>
</protein>
<organism evidence="3 4">
    <name type="scientific">Trametes pubescens</name>
    <name type="common">White-rot fungus</name>
    <dbReference type="NCBI Taxonomy" id="154538"/>
    <lineage>
        <taxon>Eukaryota</taxon>
        <taxon>Fungi</taxon>
        <taxon>Dikarya</taxon>
        <taxon>Basidiomycota</taxon>
        <taxon>Agaricomycotina</taxon>
        <taxon>Agaricomycetes</taxon>
        <taxon>Polyporales</taxon>
        <taxon>Polyporaceae</taxon>
        <taxon>Trametes</taxon>
    </lineage>
</organism>
<feature type="compositionally biased region" description="Polar residues" evidence="2">
    <location>
        <begin position="187"/>
        <end position="207"/>
    </location>
</feature>
<gene>
    <name evidence="3" type="ORF">TRAPUB_11999</name>
</gene>
<feature type="compositionally biased region" description="Low complexity" evidence="2">
    <location>
        <begin position="1"/>
        <end position="13"/>
    </location>
</feature>
<keyword evidence="4" id="KW-1185">Reference proteome</keyword>
<feature type="coiled-coil region" evidence="1">
    <location>
        <begin position="648"/>
        <end position="701"/>
    </location>
</feature>
<feature type="compositionally biased region" description="Basic and acidic residues" evidence="2">
    <location>
        <begin position="34"/>
        <end position="46"/>
    </location>
</feature>
<evidence type="ECO:0000256" key="2">
    <source>
        <dbReference type="SAM" id="MobiDB-lite"/>
    </source>
</evidence>